<dbReference type="Gramene" id="MELO3C032986.2.1">
    <property type="protein sequence ID" value="MELO3C032986.2.1"/>
    <property type="gene ID" value="MELO3C032986.2"/>
</dbReference>
<organism evidence="1">
    <name type="scientific">Cucumis melo</name>
    <name type="common">Muskmelon</name>
    <dbReference type="NCBI Taxonomy" id="3656"/>
    <lineage>
        <taxon>Eukaryota</taxon>
        <taxon>Viridiplantae</taxon>
        <taxon>Streptophyta</taxon>
        <taxon>Embryophyta</taxon>
        <taxon>Tracheophyta</taxon>
        <taxon>Spermatophyta</taxon>
        <taxon>Magnoliopsida</taxon>
        <taxon>eudicotyledons</taxon>
        <taxon>Gunneridae</taxon>
        <taxon>Pentapetalae</taxon>
        <taxon>rosids</taxon>
        <taxon>fabids</taxon>
        <taxon>Cucurbitales</taxon>
        <taxon>Cucurbitaceae</taxon>
        <taxon>Benincaseae</taxon>
        <taxon>Cucumis</taxon>
    </lineage>
</organism>
<proteinExistence type="predicted"/>
<protein>
    <submittedName>
        <fullName evidence="1">Uncharacterized protein</fullName>
    </submittedName>
</protein>
<sequence>MDEEIKETTDIDGNMRDEFAILPISLNRYPYVYSVGNSSSSSHEKEIFLYGANSNKKMG</sequence>
<reference evidence="1" key="1">
    <citation type="submission" date="2023-03" db="UniProtKB">
        <authorList>
            <consortium name="EnsemblPlants"/>
        </authorList>
    </citation>
    <scope>IDENTIFICATION</scope>
</reference>
<evidence type="ECO:0000313" key="1">
    <source>
        <dbReference type="EnsemblPlants" id="MELO3C032986.2.1"/>
    </source>
</evidence>
<accession>A0A9I9EFA0</accession>
<name>A0A9I9EFA0_CUCME</name>
<dbReference type="AlphaFoldDB" id="A0A9I9EFA0"/>
<dbReference type="EnsemblPlants" id="MELO3C032986.2.1">
    <property type="protein sequence ID" value="MELO3C032986.2.1"/>
    <property type="gene ID" value="MELO3C032986.2"/>
</dbReference>